<feature type="transmembrane region" description="Helical" evidence="1">
    <location>
        <begin position="126"/>
        <end position="144"/>
    </location>
</feature>
<organism evidence="2 3">
    <name type="scientific">Marinicella litoralis</name>
    <dbReference type="NCBI Taxonomy" id="644220"/>
    <lineage>
        <taxon>Bacteria</taxon>
        <taxon>Pseudomonadati</taxon>
        <taxon>Pseudomonadota</taxon>
        <taxon>Gammaproteobacteria</taxon>
        <taxon>Lysobacterales</taxon>
        <taxon>Marinicellaceae</taxon>
        <taxon>Marinicella</taxon>
    </lineage>
</organism>
<reference evidence="2 3" key="1">
    <citation type="submission" date="2019-03" db="EMBL/GenBank/DDBJ databases">
        <title>Genomic Encyclopedia of Type Strains, Phase IV (KMG-IV): sequencing the most valuable type-strain genomes for metagenomic binning, comparative biology and taxonomic classification.</title>
        <authorList>
            <person name="Goeker M."/>
        </authorList>
    </citation>
    <scope>NUCLEOTIDE SEQUENCE [LARGE SCALE GENOMIC DNA]</scope>
    <source>
        <strain evidence="2 3">DSM 25488</strain>
    </source>
</reference>
<dbReference type="AlphaFoldDB" id="A0A4R6Y399"/>
<evidence type="ECO:0000256" key="1">
    <source>
        <dbReference type="SAM" id="Phobius"/>
    </source>
</evidence>
<gene>
    <name evidence="2" type="ORF">C8D91_0381</name>
</gene>
<feature type="transmembrane region" description="Helical" evidence="1">
    <location>
        <begin position="56"/>
        <end position="85"/>
    </location>
</feature>
<feature type="transmembrane region" description="Helical" evidence="1">
    <location>
        <begin position="97"/>
        <end position="120"/>
    </location>
</feature>
<keyword evidence="1" id="KW-0812">Transmembrane</keyword>
<dbReference type="Proteomes" id="UP000295724">
    <property type="component" value="Unassembled WGS sequence"/>
</dbReference>
<feature type="transmembrane region" description="Helical" evidence="1">
    <location>
        <begin position="31"/>
        <end position="50"/>
    </location>
</feature>
<keyword evidence="1" id="KW-0472">Membrane</keyword>
<keyword evidence="1" id="KW-1133">Transmembrane helix</keyword>
<comment type="caution">
    <text evidence="2">The sequence shown here is derived from an EMBL/GenBank/DDBJ whole genome shotgun (WGS) entry which is preliminary data.</text>
</comment>
<proteinExistence type="predicted"/>
<evidence type="ECO:0000313" key="2">
    <source>
        <dbReference type="EMBL" id="TDR23518.1"/>
    </source>
</evidence>
<sequence length="150" mass="16887">MNGGNLFFMCYYYMALMVEPKVKSTVKKIKIGTIFGSLVGSSTAAAHGGLSSLEGLWVIYLVLVLIGCLLVVMGLFWLWLTYLYWTQARARFFRIKTYLFLSIAMTLVAGFSAFTFHANAPYSQNVYFSLVTVVVIVTSLWTVIGQYKRT</sequence>
<evidence type="ECO:0000313" key="3">
    <source>
        <dbReference type="Proteomes" id="UP000295724"/>
    </source>
</evidence>
<accession>A0A4R6Y399</accession>
<dbReference type="EMBL" id="SNZB01000001">
    <property type="protein sequence ID" value="TDR23518.1"/>
    <property type="molecule type" value="Genomic_DNA"/>
</dbReference>
<protein>
    <submittedName>
        <fullName evidence="2">Uncharacterized protein</fullName>
    </submittedName>
</protein>
<keyword evidence="3" id="KW-1185">Reference proteome</keyword>
<name>A0A4R6Y399_9GAMM</name>